<evidence type="ECO:0000313" key="11">
    <source>
        <dbReference type="Proteomes" id="UP001152320"/>
    </source>
</evidence>
<dbReference type="AlphaFoldDB" id="A0A9Q1C6F8"/>
<feature type="transmembrane region" description="Helical" evidence="9">
    <location>
        <begin position="48"/>
        <end position="70"/>
    </location>
</feature>
<keyword evidence="11" id="KW-1185">Reference proteome</keyword>
<keyword evidence="6" id="KW-0479">Metal-binding</keyword>
<feature type="binding site" evidence="6">
    <location>
        <position position="415"/>
    </location>
    <ligand>
        <name>Na(+)</name>
        <dbReference type="ChEBI" id="CHEBI:29101"/>
        <label>1</label>
    </ligand>
</feature>
<proteinExistence type="predicted"/>
<comment type="subcellular location">
    <subcellularLocation>
        <location evidence="1">Membrane</location>
        <topology evidence="1">Multi-pass membrane protein</topology>
    </subcellularLocation>
</comment>
<feature type="transmembrane region" description="Helical" evidence="9">
    <location>
        <begin position="441"/>
        <end position="463"/>
    </location>
</feature>
<comment type="caution">
    <text evidence="10">The sequence shown here is derived from an EMBL/GenBank/DDBJ whole genome shotgun (WGS) entry which is preliminary data.</text>
</comment>
<organism evidence="10 11">
    <name type="scientific">Holothuria leucospilota</name>
    <name type="common">Black long sea cucumber</name>
    <name type="synonym">Mertensiothuria leucospilota</name>
    <dbReference type="NCBI Taxonomy" id="206669"/>
    <lineage>
        <taxon>Eukaryota</taxon>
        <taxon>Metazoa</taxon>
        <taxon>Echinodermata</taxon>
        <taxon>Eleutherozoa</taxon>
        <taxon>Echinozoa</taxon>
        <taxon>Holothuroidea</taxon>
        <taxon>Aspidochirotacea</taxon>
        <taxon>Aspidochirotida</taxon>
        <taxon>Holothuriidae</taxon>
        <taxon>Holothuria</taxon>
    </lineage>
</organism>
<feature type="binding site" evidence="6">
    <location>
        <position position="31"/>
    </location>
    <ligand>
        <name>Na(+)</name>
        <dbReference type="ChEBI" id="CHEBI:29101"/>
        <label>1</label>
    </ligand>
</feature>
<feature type="transmembrane region" description="Helical" evidence="9">
    <location>
        <begin position="400"/>
        <end position="429"/>
    </location>
</feature>
<dbReference type="Pfam" id="PF00209">
    <property type="entry name" value="SNF"/>
    <property type="match status" value="1"/>
</dbReference>
<dbReference type="EMBL" id="JAIZAY010000007">
    <property type="protein sequence ID" value="KAJ8039512.1"/>
    <property type="molecule type" value="Genomic_DNA"/>
</dbReference>
<evidence type="ECO:0000256" key="8">
    <source>
        <dbReference type="SAM" id="MobiDB-lite"/>
    </source>
</evidence>
<dbReference type="PRINTS" id="PR00176">
    <property type="entry name" value="NANEUSMPORT"/>
</dbReference>
<keyword evidence="3 9" id="KW-0812">Transmembrane</keyword>
<dbReference type="GO" id="GO:0005886">
    <property type="term" value="C:plasma membrane"/>
    <property type="evidence" value="ECO:0007669"/>
    <property type="project" value="TreeGrafter"/>
</dbReference>
<evidence type="ECO:0000256" key="9">
    <source>
        <dbReference type="SAM" id="Phobius"/>
    </source>
</evidence>
<dbReference type="OrthoDB" id="6581954at2759"/>
<feature type="binding site" evidence="6">
    <location>
        <position position="412"/>
    </location>
    <ligand>
        <name>Na(+)</name>
        <dbReference type="ChEBI" id="CHEBI:29101"/>
        <label>1</label>
    </ligand>
</feature>
<sequence length="658" mass="74218">MGLSEKYERATWSSKTEFLLSLLGYCVGLGNVWRFPYLTFDTGGGAFLIPYLIMLLFTGLPMMFLEMAFGQYASQGVITVWKAVPLLRGIGYGMLLATGIGNISFMLVTAYILFYLFASFRRTLPWIGCDNEWNTVLCSELLSDCISKSSIIAANGSCVNPEYMTSQELLSYGVAATPSGEYNFSNYVDPFDGKRVRPTEEYWNIRVRHEASSINNTGGIVWEIALCLLLAWVLVFLCLIKGIKTSGKVVYVTAIFPYIMLFIFLVLGLTLPGHTNGIKFFITPRWEYLAKPRSWLNAAIQIFYSLGASWGGVITLSSFNTFRNNIYIDSMTISIANSLTSLFAGFVIFSFLGFIGHELNRDVSKVISQVLIDVFSHLQGYGLAFIVYPEAISLLPVPTLWAVLFFLMLLSLALDTHFASTEAVITAVVDLMPVRWKQYKILVLISYCCVGYLLGLICTTEAGPYWANLIEQSSASFAILLFALLECVAISWIYGYRRFKNDIRSMIGDKWVDNPTFWAWLFQWRFGTPLMMALILLFNFANWSDPTYNGPYPFWARVIGWLISCSTLMWLPLFIIYHLASTPGTLFEQLRLSISPEDNWGPIRENEREHAWSVHMSHGTTMGGKKKLTDAIDSNIELPQNPLSQDSKTLRTNQITVP</sequence>
<feature type="binding site" evidence="6">
    <location>
        <position position="27"/>
    </location>
    <ligand>
        <name>Na(+)</name>
        <dbReference type="ChEBI" id="CHEBI:29101"/>
        <label>1</label>
    </ligand>
</feature>
<evidence type="ECO:0000256" key="6">
    <source>
        <dbReference type="PIRSR" id="PIRSR600175-1"/>
    </source>
</evidence>
<evidence type="ECO:0000256" key="1">
    <source>
        <dbReference type="ARBA" id="ARBA00004141"/>
    </source>
</evidence>
<feature type="transmembrane region" description="Helical" evidence="9">
    <location>
        <begin position="220"/>
        <end position="243"/>
    </location>
</feature>
<keyword evidence="7" id="KW-1015">Disulfide bond</keyword>
<reference evidence="10" key="1">
    <citation type="submission" date="2021-10" db="EMBL/GenBank/DDBJ databases">
        <title>Tropical sea cucumber genome reveals ecological adaptation and Cuvierian tubules defense mechanism.</title>
        <authorList>
            <person name="Chen T."/>
        </authorList>
    </citation>
    <scope>NUCLEOTIDE SEQUENCE</scope>
    <source>
        <strain evidence="10">Nanhai2018</strain>
        <tissue evidence="10">Muscle</tissue>
    </source>
</reference>
<feature type="transmembrane region" description="Helical" evidence="9">
    <location>
        <begin position="475"/>
        <end position="496"/>
    </location>
</feature>
<keyword evidence="6" id="KW-0915">Sodium</keyword>
<feature type="binding site" evidence="6">
    <location>
        <position position="305"/>
    </location>
    <ligand>
        <name>Na(+)</name>
        <dbReference type="ChEBI" id="CHEBI:29101"/>
        <label>1</label>
    </ligand>
</feature>
<evidence type="ECO:0000256" key="7">
    <source>
        <dbReference type="PIRSR" id="PIRSR600175-2"/>
    </source>
</evidence>
<keyword evidence="5 9" id="KW-0472">Membrane</keyword>
<dbReference type="InterPro" id="IPR037272">
    <property type="entry name" value="SNS_sf"/>
</dbReference>
<protein>
    <submittedName>
        <fullName evidence="10">Sodium- and chloride-dependent glycine transporter 2</fullName>
    </submittedName>
</protein>
<gene>
    <name evidence="10" type="ORF">HOLleu_17258</name>
</gene>
<feature type="binding site" evidence="6">
    <location>
        <position position="24"/>
    </location>
    <ligand>
        <name>Na(+)</name>
        <dbReference type="ChEBI" id="CHEBI:29101"/>
        <label>1</label>
    </ligand>
</feature>
<feature type="region of interest" description="Disordered" evidence="8">
    <location>
        <begin position="637"/>
        <end position="658"/>
    </location>
</feature>
<feature type="transmembrane region" description="Helical" evidence="9">
    <location>
        <begin position="249"/>
        <end position="273"/>
    </location>
</feature>
<feature type="transmembrane region" description="Helical" evidence="9">
    <location>
        <begin position="18"/>
        <end position="36"/>
    </location>
</feature>
<evidence type="ECO:0000313" key="10">
    <source>
        <dbReference type="EMBL" id="KAJ8039512.1"/>
    </source>
</evidence>
<name>A0A9Q1C6F8_HOLLE</name>
<dbReference type="Proteomes" id="UP001152320">
    <property type="component" value="Chromosome 7"/>
</dbReference>
<feature type="binding site" evidence="6">
    <location>
        <position position="337"/>
    </location>
    <ligand>
        <name>Na(+)</name>
        <dbReference type="ChEBI" id="CHEBI:29101"/>
        <label>1</label>
    </ligand>
</feature>
<feature type="transmembrane region" description="Helical" evidence="9">
    <location>
        <begin position="517"/>
        <end position="538"/>
    </location>
</feature>
<dbReference type="InterPro" id="IPR000175">
    <property type="entry name" value="Na/ntran_symport"/>
</dbReference>
<keyword evidence="2" id="KW-0813">Transport</keyword>
<evidence type="ECO:0000256" key="2">
    <source>
        <dbReference type="ARBA" id="ARBA00022448"/>
    </source>
</evidence>
<dbReference type="PROSITE" id="PS50267">
    <property type="entry name" value="NA_NEUROTRAN_SYMP_3"/>
    <property type="match status" value="1"/>
</dbReference>
<evidence type="ECO:0000256" key="3">
    <source>
        <dbReference type="ARBA" id="ARBA00022692"/>
    </source>
</evidence>
<dbReference type="PANTHER" id="PTHR11616">
    <property type="entry name" value="SODIUM/CHLORIDE DEPENDENT TRANSPORTER"/>
    <property type="match status" value="1"/>
</dbReference>
<feature type="transmembrane region" description="Helical" evidence="9">
    <location>
        <begin position="558"/>
        <end position="580"/>
    </location>
</feature>
<feature type="transmembrane region" description="Helical" evidence="9">
    <location>
        <begin position="331"/>
        <end position="354"/>
    </location>
</feature>
<evidence type="ECO:0000256" key="5">
    <source>
        <dbReference type="ARBA" id="ARBA00023136"/>
    </source>
</evidence>
<accession>A0A9Q1C6F8</accession>
<dbReference type="GO" id="GO:0046872">
    <property type="term" value="F:metal ion binding"/>
    <property type="evidence" value="ECO:0007669"/>
    <property type="project" value="UniProtKB-KW"/>
</dbReference>
<dbReference type="SUPFAM" id="SSF161070">
    <property type="entry name" value="SNF-like"/>
    <property type="match status" value="1"/>
</dbReference>
<keyword evidence="4 9" id="KW-1133">Transmembrane helix</keyword>
<feature type="transmembrane region" description="Helical" evidence="9">
    <location>
        <begin position="90"/>
        <end position="117"/>
    </location>
</feature>
<evidence type="ECO:0000256" key="4">
    <source>
        <dbReference type="ARBA" id="ARBA00022989"/>
    </source>
</evidence>
<dbReference type="GO" id="GO:0015375">
    <property type="term" value="F:glycine:sodium symporter activity"/>
    <property type="evidence" value="ECO:0007669"/>
    <property type="project" value="TreeGrafter"/>
</dbReference>
<dbReference type="PANTHER" id="PTHR11616:SF240">
    <property type="entry name" value="BLOATED TUBULES, ISOFORM B-RELATED"/>
    <property type="match status" value="1"/>
</dbReference>
<feature type="disulfide bond" evidence="7">
    <location>
        <begin position="129"/>
        <end position="138"/>
    </location>
</feature>
<feature type="transmembrane region" description="Helical" evidence="9">
    <location>
        <begin position="294"/>
        <end position="319"/>
    </location>
</feature>